<evidence type="ECO:0000259" key="2">
    <source>
        <dbReference type="Pfam" id="PF13439"/>
    </source>
</evidence>
<dbReference type="PANTHER" id="PTHR12526:SF630">
    <property type="entry name" value="GLYCOSYLTRANSFERASE"/>
    <property type="match status" value="1"/>
</dbReference>
<dbReference type="Proteomes" id="UP000006061">
    <property type="component" value="Chromosome"/>
</dbReference>
<feature type="domain" description="Glycosyltransferase subfamily 4-like N-terminal" evidence="2">
    <location>
        <begin position="16"/>
        <end position="174"/>
    </location>
</feature>
<name>I4BX04_ACEMN</name>
<evidence type="ECO:0000259" key="1">
    <source>
        <dbReference type="Pfam" id="PF00534"/>
    </source>
</evidence>
<dbReference type="HOGENOM" id="CLU_009583_0_3_0"/>
<evidence type="ECO:0000313" key="4">
    <source>
        <dbReference type="Proteomes" id="UP000006061"/>
    </source>
</evidence>
<protein>
    <submittedName>
        <fullName evidence="3">Glycosyltransferase</fullName>
    </submittedName>
</protein>
<dbReference type="Gene3D" id="3.40.50.2000">
    <property type="entry name" value="Glycogen Phosphorylase B"/>
    <property type="match status" value="2"/>
</dbReference>
<evidence type="ECO:0000313" key="3">
    <source>
        <dbReference type="EMBL" id="AFM21811.1"/>
    </source>
</evidence>
<organism evidence="3 4">
    <name type="scientific">Acetomicrobium mobile (strain ATCC BAA-54 / DSM 13181 / JCM 12221 / NGA)</name>
    <name type="common">Anaerobaculum mobile</name>
    <dbReference type="NCBI Taxonomy" id="891968"/>
    <lineage>
        <taxon>Bacteria</taxon>
        <taxon>Thermotogati</taxon>
        <taxon>Synergistota</taxon>
        <taxon>Synergistia</taxon>
        <taxon>Synergistales</taxon>
        <taxon>Acetomicrobiaceae</taxon>
        <taxon>Acetomicrobium</taxon>
    </lineage>
</organism>
<proteinExistence type="predicted"/>
<keyword evidence="3" id="KW-0808">Transferase</keyword>
<dbReference type="EMBL" id="CP003198">
    <property type="protein sequence ID" value="AFM21811.1"/>
    <property type="molecule type" value="Genomic_DNA"/>
</dbReference>
<dbReference type="PATRIC" id="fig|891968.3.peg.1188"/>
<gene>
    <name evidence="3" type="ordered locus">Anamo_1193</name>
</gene>
<sequence>MNKLLRALHVIPNFGPGGAERLLVNLLEEFDRERFEVAAVSLYPETGTILEREIREKGLKVYYLNKHKGPDPRMVPQLWNIFQDFRPDVVHTHLYVLRYTLLPAFFCRVPVQVHTVHSIAQKEVDQVGKLVHWFAFRLAGVVPVSISQEVAVTVRNLYGHEIETPVIYNGIPTGRFSAYTNRKDENNTILLHVGRFSPPKNHKLLIEAFALAVKECSRLRLWLVGDGELKSDIEKLVAEKGLSSYVSFLGIRADVAELLGQCDIFALPSDWEGVPLTVLEAMAAGKPVIATAVGGVPELVKDGETGILIPPRDTQTLAQTILKLATNPELGQQMGQRGQTRAKEQFDIARTTRNYESLYMELLKKKVKR</sequence>
<dbReference type="SUPFAM" id="SSF53756">
    <property type="entry name" value="UDP-Glycosyltransferase/glycogen phosphorylase"/>
    <property type="match status" value="1"/>
</dbReference>
<keyword evidence="4" id="KW-1185">Reference proteome</keyword>
<feature type="domain" description="Glycosyl transferase family 1" evidence="1">
    <location>
        <begin position="181"/>
        <end position="340"/>
    </location>
</feature>
<dbReference type="KEGG" id="amo:Anamo_1193"/>
<dbReference type="Pfam" id="PF00534">
    <property type="entry name" value="Glycos_transf_1"/>
    <property type="match status" value="1"/>
</dbReference>
<dbReference type="InterPro" id="IPR028098">
    <property type="entry name" value="Glyco_trans_4-like_N"/>
</dbReference>
<reference evidence="4" key="1">
    <citation type="journal article" date="2013" name="Stand. Genomic Sci.">
        <title>Complete genome sequence of the moderate thermophile Anaerobaculum mobile type strain (NGA(T)).</title>
        <authorList>
            <person name="Mavromatis K."/>
            <person name="Stackebrandt E."/>
            <person name="Held B."/>
            <person name="Lapidus A."/>
            <person name="Nolan M."/>
            <person name="Lucas S."/>
            <person name="Hammon N."/>
            <person name="Deshpande S."/>
            <person name="Cheng J.F."/>
            <person name="Tapia R."/>
            <person name="Goodwin L.A."/>
            <person name="Pitluck S."/>
            <person name="Liolios K."/>
            <person name="Pagani I."/>
            <person name="Ivanova N."/>
            <person name="Mikhailova N."/>
            <person name="Huntemann M."/>
            <person name="Pati A."/>
            <person name="Chen A."/>
            <person name="Palaniappan K."/>
            <person name="Land M."/>
            <person name="Rohde M."/>
            <person name="Spring S."/>
            <person name="Goker M."/>
            <person name="Woyke T."/>
            <person name="Detter J.C."/>
            <person name="Bristow J."/>
            <person name="Eisen J.A."/>
            <person name="Markowitz V."/>
            <person name="Hugenholtz P."/>
            <person name="Klenk H.P."/>
            <person name="Kyrpides N.C."/>
        </authorList>
    </citation>
    <scope>NUCLEOTIDE SEQUENCE</scope>
    <source>
        <strain evidence="4">ATCC BAA-54 / DSM 13181 / NGA</strain>
    </source>
</reference>
<accession>I4BX04</accession>
<dbReference type="Pfam" id="PF13439">
    <property type="entry name" value="Glyco_transf_4"/>
    <property type="match status" value="1"/>
</dbReference>
<dbReference type="GO" id="GO:0016757">
    <property type="term" value="F:glycosyltransferase activity"/>
    <property type="evidence" value="ECO:0007669"/>
    <property type="project" value="InterPro"/>
</dbReference>
<dbReference type="InterPro" id="IPR001296">
    <property type="entry name" value="Glyco_trans_1"/>
</dbReference>
<dbReference type="eggNOG" id="COG0438">
    <property type="taxonomic scope" value="Bacteria"/>
</dbReference>
<dbReference type="AlphaFoldDB" id="I4BX04"/>
<dbReference type="PANTHER" id="PTHR12526">
    <property type="entry name" value="GLYCOSYLTRANSFERASE"/>
    <property type="match status" value="1"/>
</dbReference>
<dbReference type="STRING" id="891968.Anamo_1193"/>